<evidence type="ECO:0000313" key="1">
    <source>
        <dbReference type="EMBL" id="KAI4305331.1"/>
    </source>
</evidence>
<dbReference type="Proteomes" id="UP000828941">
    <property type="component" value="Chromosome 12"/>
</dbReference>
<dbReference type="EMBL" id="CM039437">
    <property type="protein sequence ID" value="KAI4305331.1"/>
    <property type="molecule type" value="Genomic_DNA"/>
</dbReference>
<gene>
    <name evidence="1" type="ORF">L6164_028702</name>
</gene>
<name>A0ACB9L7P0_BAUVA</name>
<protein>
    <submittedName>
        <fullName evidence="1">Uncharacterized protein</fullName>
    </submittedName>
</protein>
<organism evidence="1 2">
    <name type="scientific">Bauhinia variegata</name>
    <name type="common">Purple orchid tree</name>
    <name type="synonym">Phanera variegata</name>
    <dbReference type="NCBI Taxonomy" id="167791"/>
    <lineage>
        <taxon>Eukaryota</taxon>
        <taxon>Viridiplantae</taxon>
        <taxon>Streptophyta</taxon>
        <taxon>Embryophyta</taxon>
        <taxon>Tracheophyta</taxon>
        <taxon>Spermatophyta</taxon>
        <taxon>Magnoliopsida</taxon>
        <taxon>eudicotyledons</taxon>
        <taxon>Gunneridae</taxon>
        <taxon>Pentapetalae</taxon>
        <taxon>rosids</taxon>
        <taxon>fabids</taxon>
        <taxon>Fabales</taxon>
        <taxon>Fabaceae</taxon>
        <taxon>Cercidoideae</taxon>
        <taxon>Cercideae</taxon>
        <taxon>Bauhiniinae</taxon>
        <taxon>Bauhinia</taxon>
    </lineage>
</organism>
<reference evidence="1 2" key="1">
    <citation type="journal article" date="2022" name="DNA Res.">
        <title>Chromosomal-level genome assembly of the orchid tree Bauhinia variegata (Leguminosae; Cercidoideae) supports the allotetraploid origin hypothesis of Bauhinia.</title>
        <authorList>
            <person name="Zhong Y."/>
            <person name="Chen Y."/>
            <person name="Zheng D."/>
            <person name="Pang J."/>
            <person name="Liu Y."/>
            <person name="Luo S."/>
            <person name="Meng S."/>
            <person name="Qian L."/>
            <person name="Wei D."/>
            <person name="Dai S."/>
            <person name="Zhou R."/>
        </authorList>
    </citation>
    <scope>NUCLEOTIDE SEQUENCE [LARGE SCALE GENOMIC DNA]</scope>
    <source>
        <strain evidence="1">BV-YZ2020</strain>
    </source>
</reference>
<proteinExistence type="predicted"/>
<comment type="caution">
    <text evidence="1">The sequence shown here is derived from an EMBL/GenBank/DDBJ whole genome shotgun (WGS) entry which is preliminary data.</text>
</comment>
<evidence type="ECO:0000313" key="2">
    <source>
        <dbReference type="Proteomes" id="UP000828941"/>
    </source>
</evidence>
<accession>A0ACB9L7P0</accession>
<keyword evidence="2" id="KW-1185">Reference proteome</keyword>
<sequence>MMASHSKVDNCEMDKLTKEDVGGTMEEQLCTTKLVEINPIWQKDPAKLPSDTDSLQKPYISHGEAEARTDALVDAAEQVDIFQAAKPKSGQDFNADVDPKKLQQIMANRISAQKSRIKKKYYVANLEIKAQILQDETNLLLSQAASYTNTIQILLMENQNMIRKMADLEKMKIIQEG</sequence>